<name>A0A1Y2D6A3_9PEZI</name>
<dbReference type="AlphaFoldDB" id="A0A1Y2D6A3"/>
<evidence type="ECO:0000313" key="2">
    <source>
        <dbReference type="Proteomes" id="UP000193689"/>
    </source>
</evidence>
<dbReference type="InParanoid" id="A0A1Y2D6A3"/>
<proteinExistence type="predicted"/>
<dbReference type="GeneID" id="63773333"/>
<comment type="caution">
    <text evidence="1">The sequence shown here is derived from an EMBL/GenBank/DDBJ whole genome shotgun (WGS) entry which is preliminary data.</text>
</comment>
<evidence type="ECO:0000313" key="1">
    <source>
        <dbReference type="EMBL" id="ORY54727.1"/>
    </source>
</evidence>
<dbReference type="OrthoDB" id="4337792at2759"/>
<protein>
    <submittedName>
        <fullName evidence="1">Uncharacterized protein</fullName>
    </submittedName>
</protein>
<gene>
    <name evidence="1" type="ORF">BCR38DRAFT_357615</name>
</gene>
<keyword evidence="2" id="KW-1185">Reference proteome</keyword>
<dbReference type="STRING" id="1141098.A0A1Y2D6A3"/>
<reference evidence="1 2" key="1">
    <citation type="submission" date="2016-07" db="EMBL/GenBank/DDBJ databases">
        <title>Pervasive Adenine N6-methylation of Active Genes in Fungi.</title>
        <authorList>
            <consortium name="DOE Joint Genome Institute"/>
            <person name="Mondo S.J."/>
            <person name="Dannebaum R.O."/>
            <person name="Kuo R.C."/>
            <person name="Labutti K."/>
            <person name="Haridas S."/>
            <person name="Kuo A."/>
            <person name="Salamov A."/>
            <person name="Ahrendt S.R."/>
            <person name="Lipzen A."/>
            <person name="Sullivan W."/>
            <person name="Andreopoulos W.B."/>
            <person name="Clum A."/>
            <person name="Lindquist E."/>
            <person name="Daum C."/>
            <person name="Ramamoorthy G.K."/>
            <person name="Gryganskyi A."/>
            <person name="Culley D."/>
            <person name="Magnuson J.K."/>
            <person name="James T.Y."/>
            <person name="O'Malley M.A."/>
            <person name="Stajich J.E."/>
            <person name="Spatafora J.W."/>
            <person name="Visel A."/>
            <person name="Grigoriev I.V."/>
        </authorList>
    </citation>
    <scope>NUCLEOTIDE SEQUENCE [LARGE SCALE GENOMIC DNA]</scope>
    <source>
        <strain evidence="1 2">CBS 129021</strain>
    </source>
</reference>
<accession>A0A1Y2D6A3</accession>
<dbReference type="RefSeq" id="XP_040709309.1">
    <property type="nucleotide sequence ID" value="XM_040857121.1"/>
</dbReference>
<sequence>MHRYMSALHITFFDAALKETAYAFSRKILVDTSLKIWAAASSASPMMGATYDLSRLVACGSGFYRTLQEEQGLGPLSVRADLVCVVEDAKTWCLRCIESGETNIKGYLHMCIIGGQIDGLRRGRGEA</sequence>
<dbReference type="Proteomes" id="UP000193689">
    <property type="component" value="Unassembled WGS sequence"/>
</dbReference>
<organism evidence="1 2">
    <name type="scientific">Pseudomassariella vexata</name>
    <dbReference type="NCBI Taxonomy" id="1141098"/>
    <lineage>
        <taxon>Eukaryota</taxon>
        <taxon>Fungi</taxon>
        <taxon>Dikarya</taxon>
        <taxon>Ascomycota</taxon>
        <taxon>Pezizomycotina</taxon>
        <taxon>Sordariomycetes</taxon>
        <taxon>Xylariomycetidae</taxon>
        <taxon>Amphisphaeriales</taxon>
        <taxon>Pseudomassariaceae</taxon>
        <taxon>Pseudomassariella</taxon>
    </lineage>
</organism>
<dbReference type="EMBL" id="MCFJ01000032">
    <property type="protein sequence ID" value="ORY54727.1"/>
    <property type="molecule type" value="Genomic_DNA"/>
</dbReference>